<keyword evidence="4 6" id="KW-1133">Transmembrane helix</keyword>
<sequence>MGILHQRHPINAARRVYLTCESMLYAQYNTLYFIILRSNADTVQIKFTGSLLGGAVVSQTREPETICGIELFFSDYRILAYVFIGFMVLSFFAAANIKFKEFEEFVIPILNCVTFSCIWVSLTAYTAVSVPSASLATVQGILHGVYFGLGNGTGHLIGGLLIGAFGAKVTFFGFSGASFLVLILFIVAQQCSTKPTFKSYGYTDLDRQVD</sequence>
<evidence type="ECO:0000256" key="2">
    <source>
        <dbReference type="ARBA" id="ARBA00005241"/>
    </source>
</evidence>
<keyword evidence="10" id="KW-1185">Reference proteome</keyword>
<evidence type="ECO:0000256" key="1">
    <source>
        <dbReference type="ARBA" id="ARBA00004141"/>
    </source>
</evidence>
<dbReference type="InterPro" id="IPR036259">
    <property type="entry name" value="MFS_trans_sf"/>
</dbReference>
<dbReference type="OrthoDB" id="5989317at2759"/>
<reference evidence="10" key="1">
    <citation type="submission" date="2012-12" db="EMBL/GenBank/DDBJ databases">
        <authorList>
            <person name="Hellsten U."/>
            <person name="Grimwood J."/>
            <person name="Chapman J.A."/>
            <person name="Shapiro H."/>
            <person name="Aerts A."/>
            <person name="Otillar R.P."/>
            <person name="Terry A.Y."/>
            <person name="Boore J.L."/>
            <person name="Simakov O."/>
            <person name="Marletaz F."/>
            <person name="Cho S.-J."/>
            <person name="Edsinger-Gonzales E."/>
            <person name="Havlak P."/>
            <person name="Kuo D.-H."/>
            <person name="Larsson T."/>
            <person name="Lv J."/>
            <person name="Arendt D."/>
            <person name="Savage R."/>
            <person name="Osoegawa K."/>
            <person name="de Jong P."/>
            <person name="Lindberg D.R."/>
            <person name="Seaver E.C."/>
            <person name="Weisblat D.A."/>
            <person name="Putnam N.H."/>
            <person name="Grigoriev I.V."/>
            <person name="Rokhsar D.S."/>
        </authorList>
    </citation>
    <scope>NUCLEOTIDE SEQUENCE</scope>
    <source>
        <strain evidence="10">I ESC-2004</strain>
    </source>
</reference>
<accession>R7V287</accession>
<keyword evidence="3 6" id="KW-0812">Transmembrane</keyword>
<evidence type="ECO:0000259" key="7">
    <source>
        <dbReference type="Pfam" id="PF12832"/>
    </source>
</evidence>
<feature type="transmembrane region" description="Helical" evidence="6">
    <location>
        <begin position="78"/>
        <end position="99"/>
    </location>
</feature>
<reference evidence="8 10" key="2">
    <citation type="journal article" date="2013" name="Nature">
        <title>Insights into bilaterian evolution from three spiralian genomes.</title>
        <authorList>
            <person name="Simakov O."/>
            <person name="Marletaz F."/>
            <person name="Cho S.J."/>
            <person name="Edsinger-Gonzales E."/>
            <person name="Havlak P."/>
            <person name="Hellsten U."/>
            <person name="Kuo D.H."/>
            <person name="Larsson T."/>
            <person name="Lv J."/>
            <person name="Arendt D."/>
            <person name="Savage R."/>
            <person name="Osoegawa K."/>
            <person name="de Jong P."/>
            <person name="Grimwood J."/>
            <person name="Chapman J.A."/>
            <person name="Shapiro H."/>
            <person name="Aerts A."/>
            <person name="Otillar R.P."/>
            <person name="Terry A.Y."/>
            <person name="Boore J.L."/>
            <person name="Grigoriev I.V."/>
            <person name="Lindberg D.R."/>
            <person name="Seaver E.C."/>
            <person name="Weisblat D.A."/>
            <person name="Putnam N.H."/>
            <person name="Rokhsar D.S."/>
        </authorList>
    </citation>
    <scope>NUCLEOTIDE SEQUENCE</scope>
    <source>
        <strain evidence="8 10">I ESC-2004</strain>
    </source>
</reference>
<comment type="similarity">
    <text evidence="2">Belongs to the major facilitator superfamily. MFSD6 family.</text>
</comment>
<dbReference type="EnsemblMetazoa" id="CapteT188244">
    <property type="protein sequence ID" value="CapteP188244"/>
    <property type="gene ID" value="CapteG188244"/>
</dbReference>
<evidence type="ECO:0000256" key="6">
    <source>
        <dbReference type="SAM" id="Phobius"/>
    </source>
</evidence>
<dbReference type="HOGENOM" id="CLU_1311155_0_0_1"/>
<evidence type="ECO:0000313" key="8">
    <source>
        <dbReference type="EMBL" id="ELU12968.1"/>
    </source>
</evidence>
<gene>
    <name evidence="8" type="ORF">CAPTEDRAFT_188244</name>
</gene>
<dbReference type="EMBL" id="KB295596">
    <property type="protein sequence ID" value="ELU12968.1"/>
    <property type="molecule type" value="Genomic_DNA"/>
</dbReference>
<dbReference type="GO" id="GO:0005886">
    <property type="term" value="C:plasma membrane"/>
    <property type="evidence" value="ECO:0007669"/>
    <property type="project" value="TreeGrafter"/>
</dbReference>
<protein>
    <recommendedName>
        <fullName evidence="7">Major facilitator superfamily associated domain-containing protein</fullName>
    </recommendedName>
</protein>
<proteinExistence type="inferred from homology"/>
<dbReference type="EMBL" id="AMQN01019321">
    <property type="status" value="NOT_ANNOTATED_CDS"/>
    <property type="molecule type" value="Genomic_DNA"/>
</dbReference>
<dbReference type="AlphaFoldDB" id="R7V287"/>
<dbReference type="PANTHER" id="PTHR16172">
    <property type="entry name" value="MAJOR FACILITATOR SUPERFAMILY DOMAIN-CONTAINING PROTEIN 6-LIKE"/>
    <property type="match status" value="1"/>
</dbReference>
<dbReference type="InterPro" id="IPR051717">
    <property type="entry name" value="MFS_MFSD6"/>
</dbReference>
<evidence type="ECO:0000256" key="4">
    <source>
        <dbReference type="ARBA" id="ARBA00022989"/>
    </source>
</evidence>
<organism evidence="8">
    <name type="scientific">Capitella teleta</name>
    <name type="common">Polychaete worm</name>
    <dbReference type="NCBI Taxonomy" id="283909"/>
    <lineage>
        <taxon>Eukaryota</taxon>
        <taxon>Metazoa</taxon>
        <taxon>Spiralia</taxon>
        <taxon>Lophotrochozoa</taxon>
        <taxon>Annelida</taxon>
        <taxon>Polychaeta</taxon>
        <taxon>Sedentaria</taxon>
        <taxon>Scolecida</taxon>
        <taxon>Capitellidae</taxon>
        <taxon>Capitella</taxon>
    </lineage>
</organism>
<feature type="transmembrane region" description="Helical" evidence="6">
    <location>
        <begin position="140"/>
        <end position="165"/>
    </location>
</feature>
<dbReference type="STRING" id="283909.R7V287"/>
<evidence type="ECO:0000256" key="5">
    <source>
        <dbReference type="ARBA" id="ARBA00023136"/>
    </source>
</evidence>
<dbReference type="InterPro" id="IPR024989">
    <property type="entry name" value="MFS_assoc_dom"/>
</dbReference>
<feature type="domain" description="Major facilitator superfamily associated" evidence="7">
    <location>
        <begin position="103"/>
        <end position="171"/>
    </location>
</feature>
<dbReference type="Gene3D" id="1.20.1250.20">
    <property type="entry name" value="MFS general substrate transporter like domains"/>
    <property type="match status" value="1"/>
</dbReference>
<name>R7V287_CAPTE</name>
<evidence type="ECO:0000313" key="9">
    <source>
        <dbReference type="EnsemblMetazoa" id="CapteP188244"/>
    </source>
</evidence>
<comment type="subcellular location">
    <subcellularLocation>
        <location evidence="1">Membrane</location>
        <topology evidence="1">Multi-pass membrane protein</topology>
    </subcellularLocation>
</comment>
<evidence type="ECO:0000313" key="10">
    <source>
        <dbReference type="Proteomes" id="UP000014760"/>
    </source>
</evidence>
<feature type="transmembrane region" description="Helical" evidence="6">
    <location>
        <begin position="171"/>
        <end position="188"/>
    </location>
</feature>
<dbReference type="SUPFAM" id="SSF103473">
    <property type="entry name" value="MFS general substrate transporter"/>
    <property type="match status" value="1"/>
</dbReference>
<keyword evidence="5 6" id="KW-0472">Membrane</keyword>
<dbReference type="PANTHER" id="PTHR16172:SF2">
    <property type="entry name" value="MAJOR FACILITATOR SUPERFAMILY DOMAIN-CONTAINING PROTEIN 6"/>
    <property type="match status" value="1"/>
</dbReference>
<feature type="transmembrane region" description="Helical" evidence="6">
    <location>
        <begin position="105"/>
        <end position="128"/>
    </location>
</feature>
<dbReference type="Pfam" id="PF12832">
    <property type="entry name" value="MFS_1_like"/>
    <property type="match status" value="1"/>
</dbReference>
<dbReference type="EMBL" id="AMQN01019320">
    <property type="status" value="NOT_ANNOTATED_CDS"/>
    <property type="molecule type" value="Genomic_DNA"/>
</dbReference>
<evidence type="ECO:0000256" key="3">
    <source>
        <dbReference type="ARBA" id="ARBA00022692"/>
    </source>
</evidence>
<reference evidence="9" key="3">
    <citation type="submission" date="2015-06" db="UniProtKB">
        <authorList>
            <consortium name="EnsemblMetazoa"/>
        </authorList>
    </citation>
    <scope>IDENTIFICATION</scope>
</reference>
<dbReference type="Proteomes" id="UP000014760">
    <property type="component" value="Unassembled WGS sequence"/>
</dbReference>